<dbReference type="PANTHER" id="PTHR42749:SF1">
    <property type="entry name" value="CELL SHAPE-DETERMINING PROTEIN MREB"/>
    <property type="match status" value="1"/>
</dbReference>
<dbReference type="PANTHER" id="PTHR42749">
    <property type="entry name" value="CELL SHAPE-DETERMINING PROTEIN MREB"/>
    <property type="match status" value="1"/>
</dbReference>
<evidence type="ECO:0000313" key="6">
    <source>
        <dbReference type="EMBL" id="MBB1126574.1"/>
    </source>
</evidence>
<accession>A0A839HDK1</accession>
<protein>
    <submittedName>
        <fullName evidence="6">Rod shape-determining protein</fullName>
    </submittedName>
</protein>
<name>A0A839HDK1_9GAMM</name>
<reference evidence="6 7" key="1">
    <citation type="journal article" date="2020" name="Arch. Microbiol.">
        <title>The genome sequence of the giant phototrophic gammaproteobacterium Thiospirillum jenense gives insight into its physiological properties and phylogenetic relationships.</title>
        <authorList>
            <person name="Imhoff J.F."/>
            <person name="Meyer T.E."/>
            <person name="Kyndt J.A."/>
        </authorList>
    </citation>
    <scope>NUCLEOTIDE SEQUENCE [LARGE SCALE GENOMIC DNA]</scope>
    <source>
        <strain evidence="6 7">DSM 216</strain>
    </source>
</reference>
<keyword evidence="3" id="KW-0963">Cytoplasm</keyword>
<dbReference type="InterPro" id="IPR056546">
    <property type="entry name" value="MreB_MamK-like"/>
</dbReference>
<dbReference type="GO" id="GO:0005524">
    <property type="term" value="F:ATP binding"/>
    <property type="evidence" value="ECO:0007669"/>
    <property type="project" value="UniProtKB-KW"/>
</dbReference>
<gene>
    <name evidence="6" type="ORF">HUK38_10080</name>
</gene>
<comment type="caution">
    <text evidence="6">The sequence shown here is derived from an EMBL/GenBank/DDBJ whole genome shotgun (WGS) entry which is preliminary data.</text>
</comment>
<comment type="similarity">
    <text evidence="2">Belongs to the heat shock protein 70 family.</text>
</comment>
<evidence type="ECO:0000256" key="2">
    <source>
        <dbReference type="ARBA" id="ARBA00007381"/>
    </source>
</evidence>
<evidence type="ECO:0000256" key="4">
    <source>
        <dbReference type="ARBA" id="ARBA00022741"/>
    </source>
</evidence>
<dbReference type="EMBL" id="JABVCQ010000021">
    <property type="protein sequence ID" value="MBB1126574.1"/>
    <property type="molecule type" value="Genomic_DNA"/>
</dbReference>
<dbReference type="PROSITE" id="PS00297">
    <property type="entry name" value="HSP70_1"/>
    <property type="match status" value="1"/>
</dbReference>
<dbReference type="SMART" id="SM00268">
    <property type="entry name" value="ACTIN"/>
    <property type="match status" value="1"/>
</dbReference>
<keyword evidence="5" id="KW-0067">ATP-binding</keyword>
<comment type="subcellular location">
    <subcellularLocation>
        <location evidence="1">Cytoplasm</location>
    </subcellularLocation>
</comment>
<evidence type="ECO:0000256" key="3">
    <source>
        <dbReference type="ARBA" id="ARBA00022490"/>
    </source>
</evidence>
<organism evidence="6 7">
    <name type="scientific">Thiospirillum jenense</name>
    <dbReference type="NCBI Taxonomy" id="1653858"/>
    <lineage>
        <taxon>Bacteria</taxon>
        <taxon>Pseudomonadati</taxon>
        <taxon>Pseudomonadota</taxon>
        <taxon>Gammaproteobacteria</taxon>
        <taxon>Chromatiales</taxon>
        <taxon>Chromatiaceae</taxon>
        <taxon>Thiospirillum</taxon>
    </lineage>
</organism>
<dbReference type="RefSeq" id="WP_182584202.1">
    <property type="nucleotide sequence ID" value="NZ_JABVCQ010000021.1"/>
</dbReference>
<dbReference type="Gene3D" id="3.30.420.40">
    <property type="match status" value="1"/>
</dbReference>
<dbReference type="Proteomes" id="UP000548632">
    <property type="component" value="Unassembled WGS sequence"/>
</dbReference>
<dbReference type="InterPro" id="IPR004000">
    <property type="entry name" value="Actin"/>
</dbReference>
<keyword evidence="4" id="KW-0547">Nucleotide-binding</keyword>
<keyword evidence="7" id="KW-1185">Reference proteome</keyword>
<dbReference type="InterPro" id="IPR018181">
    <property type="entry name" value="Heat_shock_70_CS"/>
</dbReference>
<evidence type="ECO:0000313" key="7">
    <source>
        <dbReference type="Proteomes" id="UP000548632"/>
    </source>
</evidence>
<dbReference type="AlphaFoldDB" id="A0A839HDK1"/>
<dbReference type="SUPFAM" id="SSF53067">
    <property type="entry name" value="Actin-like ATPase domain"/>
    <property type="match status" value="2"/>
</dbReference>
<dbReference type="InterPro" id="IPR043129">
    <property type="entry name" value="ATPase_NBD"/>
</dbReference>
<dbReference type="Pfam" id="PF06723">
    <property type="entry name" value="MreB_Mbl"/>
    <property type="match status" value="1"/>
</dbReference>
<sequence>MSELNQTEQTDEVLYMGIDLGTSRSVVSASNGIEASVLSFVGWPKDFVARRNLGKDILFGDEALEHRLALNLYRPLEGGVLREGTAQDEQAVAALIGHLIELGGGKGRQLRIAVGVPAECLRISKLAIKNAVGAYADKLMVVSEPFSVAYGIGALDNAMIIDIGAGTADFCIMHGAVPEDKDQRSLLSAGDAVDTHLYKLLSERIPEAALTLNMARQFKETYGFVGMTDKLVKVKLPVAGKMVTYNITDEVNRACTHILPPIIETTMDMIGSADPEYQERLRNNILLAGGCSQFRGLADYLTRAMEPFEPCRFSCVPEPLYAGARGALALAQDMPEEYFGKL</sequence>
<proteinExistence type="inferred from homology"/>
<dbReference type="GO" id="GO:0005737">
    <property type="term" value="C:cytoplasm"/>
    <property type="evidence" value="ECO:0007669"/>
    <property type="project" value="UniProtKB-SubCell"/>
</dbReference>
<evidence type="ECO:0000256" key="5">
    <source>
        <dbReference type="ARBA" id="ARBA00022840"/>
    </source>
</evidence>
<dbReference type="CDD" id="cd24009">
    <property type="entry name" value="ASKHA_NBD_MamK"/>
    <property type="match status" value="1"/>
</dbReference>
<evidence type="ECO:0000256" key="1">
    <source>
        <dbReference type="ARBA" id="ARBA00004496"/>
    </source>
</evidence>